<dbReference type="SUPFAM" id="SSF53927">
    <property type="entry name" value="Cytidine deaminase-like"/>
    <property type="match status" value="1"/>
</dbReference>
<dbReference type="OrthoDB" id="9795347at2"/>
<keyword evidence="7" id="KW-1185">Reference proteome</keyword>
<dbReference type="GO" id="GO:0004126">
    <property type="term" value="F:cytidine deaminase activity"/>
    <property type="evidence" value="ECO:0007669"/>
    <property type="project" value="TreeGrafter"/>
</dbReference>
<accession>A0A4Y4DQQ7</accession>
<sequence>MSPEELQLIEAAREVIEKHTDADEHGDGFHTMGCAVLDEQGRVHVGVNFYHFTGGPCAELVALGAARASGARNPQLIVAVGNAGRGVKAPCGRCRQIMSDNYPQIRVITPTSQGVKSMEIQELLPYGFDWNAAQSS</sequence>
<keyword evidence="3" id="KW-0378">Hydrolase</keyword>
<evidence type="ECO:0000256" key="4">
    <source>
        <dbReference type="ARBA" id="ARBA00022833"/>
    </source>
</evidence>
<dbReference type="Proteomes" id="UP000316612">
    <property type="component" value="Unassembled WGS sequence"/>
</dbReference>
<dbReference type="GO" id="GO:0005829">
    <property type="term" value="C:cytosol"/>
    <property type="evidence" value="ECO:0007669"/>
    <property type="project" value="TreeGrafter"/>
</dbReference>
<dbReference type="GO" id="GO:0042802">
    <property type="term" value="F:identical protein binding"/>
    <property type="evidence" value="ECO:0007669"/>
    <property type="project" value="UniProtKB-ARBA"/>
</dbReference>
<dbReference type="Gene3D" id="3.40.140.10">
    <property type="entry name" value="Cytidine Deaminase, domain 2"/>
    <property type="match status" value="1"/>
</dbReference>
<comment type="caution">
    <text evidence="6">The sequence shown here is derived from an EMBL/GenBank/DDBJ whole genome shotgun (WGS) entry which is preliminary data.</text>
</comment>
<protein>
    <submittedName>
        <fullName evidence="6">Cytidine deaminase</fullName>
    </submittedName>
</protein>
<dbReference type="GO" id="GO:0072527">
    <property type="term" value="P:pyrimidine-containing compound metabolic process"/>
    <property type="evidence" value="ECO:0007669"/>
    <property type="project" value="UniProtKB-ARBA"/>
</dbReference>
<dbReference type="Pfam" id="PF00383">
    <property type="entry name" value="dCMP_cyt_deam_1"/>
    <property type="match status" value="1"/>
</dbReference>
<evidence type="ECO:0000313" key="7">
    <source>
        <dbReference type="Proteomes" id="UP000316612"/>
    </source>
</evidence>
<evidence type="ECO:0000259" key="5">
    <source>
        <dbReference type="PROSITE" id="PS51747"/>
    </source>
</evidence>
<evidence type="ECO:0000256" key="2">
    <source>
        <dbReference type="ARBA" id="ARBA00022723"/>
    </source>
</evidence>
<dbReference type="PANTHER" id="PTHR11644:SF2">
    <property type="entry name" value="CYTIDINE DEAMINASE"/>
    <property type="match status" value="1"/>
</dbReference>
<evidence type="ECO:0000256" key="3">
    <source>
        <dbReference type="ARBA" id="ARBA00022801"/>
    </source>
</evidence>
<comment type="similarity">
    <text evidence="1">Belongs to the cytidine and deoxycytidylate deaminase family.</text>
</comment>
<dbReference type="AlphaFoldDB" id="A0A4Y4DQQ7"/>
<proteinExistence type="inferred from homology"/>
<keyword evidence="4" id="KW-0862">Zinc</keyword>
<dbReference type="RefSeq" id="WP_141365524.1">
    <property type="nucleotide sequence ID" value="NZ_BAAAJL010000007.1"/>
</dbReference>
<name>A0A4Y4DQQ7_GLUUR</name>
<gene>
    <name evidence="6" type="ORF">AUR04nite_24790</name>
</gene>
<keyword evidence="2" id="KW-0479">Metal-binding</keyword>
<dbReference type="PROSITE" id="PS00903">
    <property type="entry name" value="CYT_DCMP_DEAMINASES_1"/>
    <property type="match status" value="1"/>
</dbReference>
<dbReference type="GO" id="GO:0008270">
    <property type="term" value="F:zinc ion binding"/>
    <property type="evidence" value="ECO:0007669"/>
    <property type="project" value="InterPro"/>
</dbReference>
<dbReference type="InterPro" id="IPR002125">
    <property type="entry name" value="CMP_dCMP_dom"/>
</dbReference>
<dbReference type="CDD" id="cd01283">
    <property type="entry name" value="cytidine_deaminase"/>
    <property type="match status" value="1"/>
</dbReference>
<dbReference type="PANTHER" id="PTHR11644">
    <property type="entry name" value="CYTIDINE DEAMINASE"/>
    <property type="match status" value="1"/>
</dbReference>
<evidence type="ECO:0000256" key="1">
    <source>
        <dbReference type="ARBA" id="ARBA00006576"/>
    </source>
</evidence>
<feature type="domain" description="CMP/dCMP-type deaminase" evidence="5">
    <location>
        <begin position="3"/>
        <end position="131"/>
    </location>
</feature>
<dbReference type="PROSITE" id="PS51747">
    <property type="entry name" value="CYT_DCMP_DEAMINASES_2"/>
    <property type="match status" value="1"/>
</dbReference>
<evidence type="ECO:0000313" key="6">
    <source>
        <dbReference type="EMBL" id="GED06947.1"/>
    </source>
</evidence>
<dbReference type="GO" id="GO:0055086">
    <property type="term" value="P:nucleobase-containing small molecule metabolic process"/>
    <property type="evidence" value="ECO:0007669"/>
    <property type="project" value="UniProtKB-ARBA"/>
</dbReference>
<dbReference type="InterPro" id="IPR016193">
    <property type="entry name" value="Cytidine_deaminase-like"/>
</dbReference>
<reference evidence="6 7" key="1">
    <citation type="submission" date="2019-06" db="EMBL/GenBank/DDBJ databases">
        <title>Whole genome shotgun sequence of Glutamicibacter uratoxydans NBRC 15515.</title>
        <authorList>
            <person name="Hosoyama A."/>
            <person name="Uohara A."/>
            <person name="Ohji S."/>
            <person name="Ichikawa N."/>
        </authorList>
    </citation>
    <scope>NUCLEOTIDE SEQUENCE [LARGE SCALE GENOMIC DNA]</scope>
    <source>
        <strain evidence="6 7">NBRC 15515</strain>
    </source>
</reference>
<dbReference type="InterPro" id="IPR016192">
    <property type="entry name" value="APOBEC/CMP_deaminase_Zn-bd"/>
</dbReference>
<dbReference type="InterPro" id="IPR050202">
    <property type="entry name" value="Cyt/Deoxycyt_deaminase"/>
</dbReference>
<dbReference type="EMBL" id="BJNY01000014">
    <property type="protein sequence ID" value="GED06947.1"/>
    <property type="molecule type" value="Genomic_DNA"/>
</dbReference>
<organism evidence="6 7">
    <name type="scientific">Glutamicibacter uratoxydans</name>
    <name type="common">Arthrobacter uratoxydans</name>
    <dbReference type="NCBI Taxonomy" id="43667"/>
    <lineage>
        <taxon>Bacteria</taxon>
        <taxon>Bacillati</taxon>
        <taxon>Actinomycetota</taxon>
        <taxon>Actinomycetes</taxon>
        <taxon>Micrococcales</taxon>
        <taxon>Micrococcaceae</taxon>
        <taxon>Glutamicibacter</taxon>
    </lineage>
</organism>